<feature type="binding site" evidence="9">
    <location>
        <begin position="198"/>
        <end position="202"/>
    </location>
    <ligand>
        <name>GMP</name>
        <dbReference type="ChEBI" id="CHEBI:58115"/>
    </ligand>
</feature>
<feature type="binding site" evidence="10">
    <location>
        <position position="199"/>
    </location>
    <ligand>
        <name>Mn(2+)</name>
        <dbReference type="ChEBI" id="CHEBI:29035"/>
        <label>1</label>
    </ligand>
</feature>
<dbReference type="AlphaFoldDB" id="A0A1G2G5F0"/>
<evidence type="ECO:0000256" key="2">
    <source>
        <dbReference type="ARBA" id="ARBA00022723"/>
    </source>
</evidence>
<dbReference type="GO" id="GO:0003972">
    <property type="term" value="F:RNA ligase (ATP) activity"/>
    <property type="evidence" value="ECO:0007669"/>
    <property type="project" value="TreeGrafter"/>
</dbReference>
<dbReference type="GO" id="GO:0005525">
    <property type="term" value="F:GTP binding"/>
    <property type="evidence" value="ECO:0007669"/>
    <property type="project" value="UniProtKB-KW"/>
</dbReference>
<name>A0A1G2G5F0_9BACT</name>
<proteinExistence type="inferred from homology"/>
<gene>
    <name evidence="11" type="primary">rtcB</name>
    <name evidence="12" type="ORF">A2756_00510</name>
</gene>
<comment type="subunit">
    <text evidence="11">Monomer.</text>
</comment>
<dbReference type="GO" id="GO:0042245">
    <property type="term" value="P:RNA repair"/>
    <property type="evidence" value="ECO:0007669"/>
    <property type="project" value="UniProtKB-KW"/>
</dbReference>
<evidence type="ECO:0000256" key="9">
    <source>
        <dbReference type="PIRSR" id="PIRSR601233-2"/>
    </source>
</evidence>
<evidence type="ECO:0000256" key="5">
    <source>
        <dbReference type="ARBA" id="ARBA00023134"/>
    </source>
</evidence>
<comment type="cofactor">
    <cofactor evidence="10 11">
        <name>Mn(2+)</name>
        <dbReference type="ChEBI" id="CHEBI:29035"/>
    </cofactor>
    <text evidence="10 11">Binds 2 manganese ions per subunit.</text>
</comment>
<dbReference type="PANTHER" id="PTHR11118:SF1">
    <property type="entry name" value="RNA-SPLICING LIGASE RTCB HOMOLOG"/>
    <property type="match status" value="1"/>
</dbReference>
<keyword evidence="5 9" id="KW-0342">GTP-binding</keyword>
<evidence type="ECO:0000256" key="4">
    <source>
        <dbReference type="ARBA" id="ARBA00022800"/>
    </source>
</evidence>
<evidence type="ECO:0000256" key="6">
    <source>
        <dbReference type="ARBA" id="ARBA00023211"/>
    </source>
</evidence>
<protein>
    <recommendedName>
        <fullName evidence="11">tRNA-splicing ligase RtcB</fullName>
        <ecNumber evidence="11">6.5.1.-</ecNumber>
    </recommendedName>
</protein>
<dbReference type="Gene3D" id="3.90.1860.10">
    <property type="entry name" value="tRNA-splicing ligase RtcB"/>
    <property type="match status" value="1"/>
</dbReference>
<dbReference type="STRING" id="1802115.A2756_00510"/>
<feature type="active site" description="GMP-histidine intermediate" evidence="8">
    <location>
        <position position="403"/>
    </location>
</feature>
<feature type="binding site" evidence="10">
    <location>
        <position position="230"/>
    </location>
    <ligand>
        <name>Mn(2+)</name>
        <dbReference type="ChEBI" id="CHEBI:29035"/>
        <label>2</label>
    </ligand>
</feature>
<dbReference type="SUPFAM" id="SSF103365">
    <property type="entry name" value="Hypothetical protein PH1602"/>
    <property type="match status" value="1"/>
</dbReference>
<evidence type="ECO:0000256" key="7">
    <source>
        <dbReference type="ARBA" id="ARBA00047746"/>
    </source>
</evidence>
<feature type="binding site" evidence="9">
    <location>
        <begin position="346"/>
        <end position="347"/>
    </location>
    <ligand>
        <name>GMP</name>
        <dbReference type="ChEBI" id="CHEBI:58115"/>
    </ligand>
</feature>
<reference evidence="12 13" key="1">
    <citation type="journal article" date="2016" name="Nat. Commun.">
        <title>Thousands of microbial genomes shed light on interconnected biogeochemical processes in an aquifer system.</title>
        <authorList>
            <person name="Anantharaman K."/>
            <person name="Brown C.T."/>
            <person name="Hug L.A."/>
            <person name="Sharon I."/>
            <person name="Castelle C.J."/>
            <person name="Probst A.J."/>
            <person name="Thomas B.C."/>
            <person name="Singh A."/>
            <person name="Wilkins M.J."/>
            <person name="Karaoz U."/>
            <person name="Brodie E.L."/>
            <person name="Williams K.H."/>
            <person name="Hubbard S.S."/>
            <person name="Banfield J.F."/>
        </authorList>
    </citation>
    <scope>NUCLEOTIDE SEQUENCE [LARGE SCALE GENOMIC DNA]</scope>
</reference>
<dbReference type="GO" id="GO:0046872">
    <property type="term" value="F:metal ion binding"/>
    <property type="evidence" value="ECO:0007669"/>
    <property type="project" value="UniProtKB-UniRule"/>
</dbReference>
<dbReference type="Pfam" id="PF01139">
    <property type="entry name" value="RtcB"/>
    <property type="match status" value="1"/>
</dbReference>
<evidence type="ECO:0000313" key="12">
    <source>
        <dbReference type="EMBL" id="OGZ45486.1"/>
    </source>
</evidence>
<comment type="similarity">
    <text evidence="11">Belongs to the RtcB family.</text>
</comment>
<evidence type="ECO:0000256" key="10">
    <source>
        <dbReference type="PIRSR" id="PIRSR601233-3"/>
    </source>
</evidence>
<feature type="binding site" evidence="9">
    <location>
        <position position="474"/>
    </location>
    <ligand>
        <name>GMP</name>
        <dbReference type="ChEBI" id="CHEBI:58115"/>
    </ligand>
</feature>
<evidence type="ECO:0000256" key="1">
    <source>
        <dbReference type="ARBA" id="ARBA00022598"/>
    </source>
</evidence>
<dbReference type="EMBL" id="MHNL01000006">
    <property type="protein sequence ID" value="OGZ45486.1"/>
    <property type="molecule type" value="Genomic_DNA"/>
</dbReference>
<dbReference type="GO" id="GO:0170057">
    <property type="term" value="F:RNA ligase (GTP) activity"/>
    <property type="evidence" value="ECO:0007669"/>
    <property type="project" value="UniProtKB-EC"/>
</dbReference>
<keyword evidence="6 10" id="KW-0464">Manganese</keyword>
<evidence type="ECO:0000313" key="13">
    <source>
        <dbReference type="Proteomes" id="UP000177785"/>
    </source>
</evidence>
<dbReference type="InterPro" id="IPR036025">
    <property type="entry name" value="RtcB-like_sf"/>
</dbReference>
<dbReference type="EC" id="6.5.1.-" evidence="11"/>
<dbReference type="GO" id="GO:0006396">
    <property type="term" value="P:RNA processing"/>
    <property type="evidence" value="ECO:0007669"/>
    <property type="project" value="InterPro"/>
</dbReference>
<keyword evidence="3 9" id="KW-0547">Nucleotide-binding</keyword>
<evidence type="ECO:0000256" key="3">
    <source>
        <dbReference type="ARBA" id="ARBA00022741"/>
    </source>
</evidence>
<dbReference type="InterPro" id="IPR001233">
    <property type="entry name" value="RtcB"/>
</dbReference>
<dbReference type="Proteomes" id="UP000177785">
    <property type="component" value="Unassembled WGS sequence"/>
</dbReference>
<keyword evidence="2 10" id="KW-0479">Metal-binding</keyword>
<organism evidence="12 13">
    <name type="scientific">Candidatus Ryanbacteria bacterium RIFCSPHIGHO2_01_FULL_48_27</name>
    <dbReference type="NCBI Taxonomy" id="1802115"/>
    <lineage>
        <taxon>Bacteria</taxon>
        <taxon>Candidatus Ryaniibacteriota</taxon>
    </lineage>
</organism>
<accession>A0A1G2G5F0</accession>
<feature type="binding site" evidence="10">
    <location>
        <position position="346"/>
    </location>
    <ligand>
        <name>Mn(2+)</name>
        <dbReference type="ChEBI" id="CHEBI:29035"/>
        <label>2</label>
    </ligand>
</feature>
<evidence type="ECO:0000256" key="8">
    <source>
        <dbReference type="PIRSR" id="PIRSR601233-1"/>
    </source>
</evidence>
<comment type="catalytic activity">
    <reaction evidence="7">
        <text>a 3'-end 3'-phospho-ribonucleotide-RNA + a 5'-end dephospho-ribonucleoside-RNA + GTP = a ribonucleotidyl-ribonucleotide-RNA + GMP + diphosphate</text>
        <dbReference type="Rhea" id="RHEA:68076"/>
        <dbReference type="Rhea" id="RHEA-COMP:10463"/>
        <dbReference type="Rhea" id="RHEA-COMP:13936"/>
        <dbReference type="Rhea" id="RHEA-COMP:17355"/>
        <dbReference type="ChEBI" id="CHEBI:33019"/>
        <dbReference type="ChEBI" id="CHEBI:37565"/>
        <dbReference type="ChEBI" id="CHEBI:58115"/>
        <dbReference type="ChEBI" id="CHEBI:83062"/>
        <dbReference type="ChEBI" id="CHEBI:138284"/>
        <dbReference type="ChEBI" id="CHEBI:173118"/>
        <dbReference type="EC" id="6.5.1.8"/>
    </reaction>
</comment>
<keyword evidence="1 11" id="KW-0436">Ligase</keyword>
<feature type="binding site" evidence="9">
    <location>
        <position position="385"/>
    </location>
    <ligand>
        <name>GMP</name>
        <dbReference type="ChEBI" id="CHEBI:58115"/>
    </ligand>
</feature>
<sequence length="475" mass="53569">MSEDKTQSYPHRVNDSPAQKVLADISHIPSMAVGPIALPDMHLKEKTEAPASFAAATRATIIPQLTAPSVGCGMGALATSLTQADISEAHLEKFYAEMRRHLGPKYGTVENILLWLGIIRRPRHTYDFSVEELPGVIRTGALAAVHKYQLPLDTINHIEYSGNVMDESTRKEFSLPNILPRSAWVSGLHDIGYGFKGNHFLEVQYIEEIYDAELARAWGLHKDQIIIMYHGGGGAVSHYMGRYFAKRKKMGRKERIFLPVAKALFHFGSWQGIKHAKERWQYYFRPQRFQEIPTDTYEGRRLLASIQASLNYSYAFRIAIAKRITDALEYAFGKDTKATLIWDTIHNSIMPELIHGERLIVHRHTATRALPGKPVIISGFNTTGSYIGVGMPDAEAHLFSADHGAGETIKRFQKEGKVFPHPKEYQTTIYLTKPPYKKTVSHITDEGVDYVMNELERAGVTRRVIKLRPIAVFKG</sequence>
<evidence type="ECO:0000256" key="11">
    <source>
        <dbReference type="RuleBase" id="RU371113"/>
    </source>
</evidence>
<dbReference type="PANTHER" id="PTHR11118">
    <property type="entry name" value="RNA-SPLICING LIGASE RTCB HOMOLOG"/>
    <property type="match status" value="1"/>
</dbReference>
<comment type="caution">
    <text evidence="12">The sequence shown here is derived from an EMBL/GenBank/DDBJ whole genome shotgun (WGS) entry which is preliminary data.</text>
</comment>
<feature type="binding site" evidence="9">
    <location>
        <begin position="403"/>
        <end position="406"/>
    </location>
    <ligand>
        <name>GMP</name>
        <dbReference type="ChEBI" id="CHEBI:58115"/>
    </ligand>
</feature>
<keyword evidence="4" id="KW-0692">RNA repair</keyword>